<protein>
    <submittedName>
        <fullName evidence="1">Uncharacterized protein</fullName>
    </submittedName>
</protein>
<proteinExistence type="predicted"/>
<dbReference type="AlphaFoldDB" id="A0A485AEC5"/>
<accession>A0A485AEC5</accession>
<reference evidence="1 2" key="1">
    <citation type="submission" date="2019-03" db="EMBL/GenBank/DDBJ databases">
        <authorList>
            <consortium name="Pathogen Informatics"/>
        </authorList>
    </citation>
    <scope>NUCLEOTIDE SEQUENCE [LARGE SCALE GENOMIC DNA]</scope>
    <source>
        <strain evidence="1 2">NCTC12998</strain>
    </source>
</reference>
<organism evidence="1 2">
    <name type="scientific">Raoultella planticola</name>
    <name type="common">Klebsiella planticola</name>
    <dbReference type="NCBI Taxonomy" id="575"/>
    <lineage>
        <taxon>Bacteria</taxon>
        <taxon>Pseudomonadati</taxon>
        <taxon>Pseudomonadota</taxon>
        <taxon>Gammaproteobacteria</taxon>
        <taxon>Enterobacterales</taxon>
        <taxon>Enterobacteriaceae</taxon>
        <taxon>Klebsiella/Raoultella group</taxon>
        <taxon>Raoultella</taxon>
    </lineage>
</organism>
<name>A0A485AEC5_RAOPL</name>
<sequence length="98" mass="11113">MAEGNITNIFVEAVLIRVTIPVGFVGAHRMLIPFTGENTLSADRLKAGCGSRRFRQQIDEPESIMGMVGRRWRQQRCQTGILFGRNTVSRPLNRRHAF</sequence>
<gene>
    <name evidence="1" type="ORF">NCTC12998_00879</name>
</gene>
<evidence type="ECO:0000313" key="1">
    <source>
        <dbReference type="EMBL" id="VFS58711.1"/>
    </source>
</evidence>
<evidence type="ECO:0000313" key="2">
    <source>
        <dbReference type="Proteomes" id="UP000345637"/>
    </source>
</evidence>
<dbReference type="Proteomes" id="UP000345637">
    <property type="component" value="Unassembled WGS sequence"/>
</dbReference>
<dbReference type="EMBL" id="CAADJE010000012">
    <property type="protein sequence ID" value="VFS58711.1"/>
    <property type="molecule type" value="Genomic_DNA"/>
</dbReference>